<evidence type="ECO:0000313" key="2">
    <source>
        <dbReference type="EMBL" id="MBD8525180.1"/>
    </source>
</evidence>
<proteinExistence type="predicted"/>
<keyword evidence="3" id="KW-1185">Reference proteome</keyword>
<organism evidence="2 3">
    <name type="scientific">Pseudomarimonas arenosa</name>
    <dbReference type="NCBI Taxonomy" id="2774145"/>
    <lineage>
        <taxon>Bacteria</taxon>
        <taxon>Pseudomonadati</taxon>
        <taxon>Pseudomonadota</taxon>
        <taxon>Gammaproteobacteria</taxon>
        <taxon>Lysobacterales</taxon>
        <taxon>Lysobacteraceae</taxon>
        <taxon>Pseudomarimonas</taxon>
    </lineage>
</organism>
<evidence type="ECO:0000259" key="1">
    <source>
        <dbReference type="Pfam" id="PF09361"/>
    </source>
</evidence>
<dbReference type="InterPro" id="IPR018968">
    <property type="entry name" value="Phasin"/>
</dbReference>
<evidence type="ECO:0000313" key="3">
    <source>
        <dbReference type="Proteomes" id="UP000613768"/>
    </source>
</evidence>
<dbReference type="Proteomes" id="UP000613768">
    <property type="component" value="Unassembled WGS sequence"/>
</dbReference>
<sequence length="127" mass="13872">MFENFNQPVINLGKQFADSALKAQQLALNNFEQVANLQLKALETRVNATFEFLGEAAEVRDFDGVKAIWPKGFALVKESGEQLFATSQEAMGHTVKTSEAISQLIKTQVETANDSIVKPATKAKAAK</sequence>
<reference evidence="2 3" key="1">
    <citation type="submission" date="2020-09" db="EMBL/GenBank/DDBJ databases">
        <title>Pseudoxanthomonas sp. CAU 1598 isolated from sand of Yaerae Beach.</title>
        <authorList>
            <person name="Kim W."/>
        </authorList>
    </citation>
    <scope>NUCLEOTIDE SEQUENCE [LARGE SCALE GENOMIC DNA]</scope>
    <source>
        <strain evidence="2 3">CAU 1598</strain>
    </source>
</reference>
<dbReference type="RefSeq" id="WP_192028526.1">
    <property type="nucleotide sequence ID" value="NZ_JACYTR010000007.1"/>
</dbReference>
<name>A0AAW3ZGC3_9GAMM</name>
<feature type="domain" description="Phasin" evidence="1">
    <location>
        <begin position="10"/>
        <end position="109"/>
    </location>
</feature>
<comment type="caution">
    <text evidence="2">The sequence shown here is derived from an EMBL/GenBank/DDBJ whole genome shotgun (WGS) entry which is preliminary data.</text>
</comment>
<dbReference type="AlphaFoldDB" id="A0AAW3ZGC3"/>
<accession>A0AAW3ZGC3</accession>
<dbReference type="Pfam" id="PF09361">
    <property type="entry name" value="Phasin_2"/>
    <property type="match status" value="1"/>
</dbReference>
<gene>
    <name evidence="2" type="ORF">IFO71_05435</name>
</gene>
<dbReference type="EMBL" id="JACYTR010000007">
    <property type="protein sequence ID" value="MBD8525180.1"/>
    <property type="molecule type" value="Genomic_DNA"/>
</dbReference>
<protein>
    <submittedName>
        <fullName evidence="2">Phasin family protein</fullName>
    </submittedName>
</protein>